<dbReference type="Proteomes" id="UP000557392">
    <property type="component" value="Unassembled WGS sequence"/>
</dbReference>
<gene>
    <name evidence="2" type="ORF">GGR46_003357</name>
</gene>
<comment type="caution">
    <text evidence="2">The sequence shown here is derived from an EMBL/GenBank/DDBJ whole genome shotgun (WGS) entry which is preliminary data.</text>
</comment>
<sequence length="121" mass="12936">MNILQQFIAVREQRAKQAITNEAQPAITRAEFATLVKAVEGLVQDMEVLTSPEKLAGVFNAALKEAMPATNGRRPLALPADRHAYLAPPGDEPELRTNGGPAERKPLALSADHGFLAPAGE</sequence>
<dbReference type="RefSeq" id="WP_183999148.1">
    <property type="nucleotide sequence ID" value="NZ_JACIEH010000003.1"/>
</dbReference>
<evidence type="ECO:0000313" key="2">
    <source>
        <dbReference type="EMBL" id="MBB4099785.1"/>
    </source>
</evidence>
<reference evidence="2 3" key="1">
    <citation type="submission" date="2020-08" db="EMBL/GenBank/DDBJ databases">
        <title>Genomic Encyclopedia of Type Strains, Phase IV (KMG-IV): sequencing the most valuable type-strain genomes for metagenomic binning, comparative biology and taxonomic classification.</title>
        <authorList>
            <person name="Goeker M."/>
        </authorList>
    </citation>
    <scope>NUCLEOTIDE SEQUENCE [LARGE SCALE GENOMIC DNA]</scope>
    <source>
        <strain evidence="2 3">DSM 101806</strain>
    </source>
</reference>
<name>A0A7W6JWL0_9SPHN</name>
<keyword evidence="3" id="KW-1185">Reference proteome</keyword>
<dbReference type="EMBL" id="JACIEH010000003">
    <property type="protein sequence ID" value="MBB4099785.1"/>
    <property type="molecule type" value="Genomic_DNA"/>
</dbReference>
<protein>
    <submittedName>
        <fullName evidence="2">Uncharacterized protein</fullName>
    </submittedName>
</protein>
<feature type="region of interest" description="Disordered" evidence="1">
    <location>
        <begin position="83"/>
        <end position="121"/>
    </location>
</feature>
<accession>A0A7W6JWL0</accession>
<proteinExistence type="predicted"/>
<dbReference type="AlphaFoldDB" id="A0A7W6JWL0"/>
<organism evidence="2 3">
    <name type="scientific">Sphingomonas kyeonggiensis</name>
    <dbReference type="NCBI Taxonomy" id="1268553"/>
    <lineage>
        <taxon>Bacteria</taxon>
        <taxon>Pseudomonadati</taxon>
        <taxon>Pseudomonadota</taxon>
        <taxon>Alphaproteobacteria</taxon>
        <taxon>Sphingomonadales</taxon>
        <taxon>Sphingomonadaceae</taxon>
        <taxon>Sphingomonas</taxon>
    </lineage>
</organism>
<evidence type="ECO:0000256" key="1">
    <source>
        <dbReference type="SAM" id="MobiDB-lite"/>
    </source>
</evidence>
<evidence type="ECO:0000313" key="3">
    <source>
        <dbReference type="Proteomes" id="UP000557392"/>
    </source>
</evidence>